<dbReference type="EMBL" id="AFCE01000165">
    <property type="protein sequence ID" value="EGL81558.1"/>
    <property type="molecule type" value="Genomic_DNA"/>
</dbReference>
<accession>F5LB19</accession>
<dbReference type="OrthoDB" id="463882at2"/>
<organism evidence="1 3">
    <name type="scientific">Caldalkalibacillus thermarum (strain TA2.A1)</name>
    <dbReference type="NCBI Taxonomy" id="986075"/>
    <lineage>
        <taxon>Bacteria</taxon>
        <taxon>Bacillati</taxon>
        <taxon>Bacillota</taxon>
        <taxon>Bacilli</taxon>
        <taxon>Bacillales</taxon>
        <taxon>Bacillaceae</taxon>
        <taxon>Caldalkalibacillus</taxon>
    </lineage>
</organism>
<reference evidence="2" key="3">
    <citation type="submission" date="2021-08" db="EMBL/GenBank/DDBJ databases">
        <authorList>
            <person name="de Jong S."/>
            <person name="van den Broek M."/>
            <person name="Merkel A."/>
            <person name="de la Torre Cortes P."/>
            <person name="Kalamorz F."/>
            <person name="Cook G."/>
            <person name="van Loosdrecht M."/>
            <person name="McMillan D."/>
        </authorList>
    </citation>
    <scope>NUCLEOTIDE SEQUENCE</scope>
    <source>
        <strain evidence="2">TA2.A1</strain>
    </source>
</reference>
<gene>
    <name evidence="1" type="ORF">CathTA2_3104</name>
    <name evidence="2" type="ORF">HUR95_16860</name>
</gene>
<keyword evidence="4" id="KW-1185">Reference proteome</keyword>
<proteinExistence type="predicted"/>
<dbReference type="AlphaFoldDB" id="F5LB19"/>
<reference evidence="1 3" key="1">
    <citation type="journal article" date="2011" name="J. Bacteriol.">
        <title>Draft genome sequence of the thermoalkaliphilic Caldalkalibacillus thermarum strain TA2.A1.</title>
        <authorList>
            <person name="Kalamorz F."/>
            <person name="Keis S."/>
            <person name="McMillan D.G."/>
            <person name="Olsson K."/>
            <person name="Stanton J.A."/>
            <person name="Stockwell P."/>
            <person name="Black M.A."/>
            <person name="Klingeman D.M."/>
            <person name="Land M.L."/>
            <person name="Han C.S."/>
            <person name="Martin S.L."/>
            <person name="Becher S.A."/>
            <person name="Peddie C.J."/>
            <person name="Morgan H.W."/>
            <person name="Matthies D."/>
            <person name="Preiss L."/>
            <person name="Meier T."/>
            <person name="Brown S.D."/>
            <person name="Cook G.M."/>
        </authorList>
    </citation>
    <scope>NUCLEOTIDE SEQUENCE [LARGE SCALE GENOMIC DNA]</scope>
    <source>
        <strain evidence="1 3">TA2.A1</strain>
    </source>
</reference>
<sequence length="62" mass="7265">MKQLEDGTWIIITTAIFQRKSEVYALQVQFPEEYAEGFIPRALALVDHIEWFNLPPTEVSHF</sequence>
<evidence type="ECO:0000313" key="1">
    <source>
        <dbReference type="EMBL" id="EGL81558.1"/>
    </source>
</evidence>
<dbReference type="KEGG" id="cthu:HUR95_16860"/>
<reference evidence="2 4" key="2">
    <citation type="journal article" date="2020" name="Extremophiles">
        <title>Genomic analysis of Caldalkalibacillus thermarum TA2.A1 reveals aerobic alkaliphilic metabolism and evolutionary hallmarks linking alkaliphilic bacteria and plant life.</title>
        <authorList>
            <person name="de Jong S.I."/>
            <person name="van den Broek M.A."/>
            <person name="Merkel A.Y."/>
            <person name="de la Torre Cortes P."/>
            <person name="Kalamorz F."/>
            <person name="Cook G.M."/>
            <person name="van Loosdrecht M.C.M."/>
            <person name="McMillan D.G.G."/>
        </authorList>
    </citation>
    <scope>NUCLEOTIDE SEQUENCE [LARGE SCALE GENOMIC DNA]</scope>
    <source>
        <strain evidence="2 4">TA2.A1</strain>
    </source>
</reference>
<evidence type="ECO:0000313" key="4">
    <source>
        <dbReference type="Proteomes" id="UP000825179"/>
    </source>
</evidence>
<evidence type="ECO:0000313" key="2">
    <source>
        <dbReference type="EMBL" id="QZT33849.1"/>
    </source>
</evidence>
<dbReference type="RefSeq" id="WP_007506486.1">
    <property type="nucleotide sequence ID" value="NZ_AFCE01000165.1"/>
</dbReference>
<dbReference type="EMBL" id="CP082237">
    <property type="protein sequence ID" value="QZT33849.1"/>
    <property type="molecule type" value="Genomic_DNA"/>
</dbReference>
<evidence type="ECO:0000313" key="3">
    <source>
        <dbReference type="Proteomes" id="UP000010716"/>
    </source>
</evidence>
<dbReference type="Proteomes" id="UP000010716">
    <property type="component" value="Unassembled WGS sequence"/>
</dbReference>
<protein>
    <submittedName>
        <fullName evidence="1">Uncharacterized protein</fullName>
    </submittedName>
</protein>
<name>F5LB19_CALTT</name>
<dbReference type="Proteomes" id="UP000825179">
    <property type="component" value="Chromosome"/>
</dbReference>